<keyword evidence="2 8" id="KW-0813">Transport</keyword>
<dbReference type="PRINTS" id="PR01333">
    <property type="entry name" value="2POREKCHANEL"/>
</dbReference>
<dbReference type="GO" id="GO:0015271">
    <property type="term" value="F:outward rectifier potassium channel activity"/>
    <property type="evidence" value="ECO:0007669"/>
    <property type="project" value="TreeGrafter"/>
</dbReference>
<feature type="transmembrane region" description="Helical" evidence="9">
    <location>
        <begin position="190"/>
        <end position="211"/>
    </location>
</feature>
<dbReference type="Proteomes" id="UP001175271">
    <property type="component" value="Unassembled WGS sequence"/>
</dbReference>
<proteinExistence type="inferred from homology"/>
<dbReference type="Pfam" id="PF07885">
    <property type="entry name" value="Ion_trans_2"/>
    <property type="match status" value="2"/>
</dbReference>
<keyword evidence="6 9" id="KW-0472">Membrane</keyword>
<feature type="transmembrane region" description="Helical" evidence="9">
    <location>
        <begin position="105"/>
        <end position="126"/>
    </location>
</feature>
<feature type="transmembrane region" description="Helical" evidence="9">
    <location>
        <begin position="243"/>
        <end position="262"/>
    </location>
</feature>
<comment type="subcellular location">
    <subcellularLocation>
        <location evidence="1">Membrane</location>
        <topology evidence="1">Multi-pass membrane protein</topology>
    </subcellularLocation>
</comment>
<accession>A0AA39LHJ5</accession>
<evidence type="ECO:0000256" key="7">
    <source>
        <dbReference type="ARBA" id="ARBA00023303"/>
    </source>
</evidence>
<dbReference type="AlphaFoldDB" id="A0AA39LHJ5"/>
<keyword evidence="12" id="KW-1185">Reference proteome</keyword>
<evidence type="ECO:0000313" key="12">
    <source>
        <dbReference type="Proteomes" id="UP001175271"/>
    </source>
</evidence>
<evidence type="ECO:0000256" key="5">
    <source>
        <dbReference type="ARBA" id="ARBA00023065"/>
    </source>
</evidence>
<dbReference type="GO" id="GO:0030322">
    <property type="term" value="P:stabilization of membrane potential"/>
    <property type="evidence" value="ECO:0007669"/>
    <property type="project" value="TreeGrafter"/>
</dbReference>
<evidence type="ECO:0000256" key="8">
    <source>
        <dbReference type="RuleBase" id="RU003857"/>
    </source>
</evidence>
<dbReference type="PANTHER" id="PTHR11003:SF111">
    <property type="entry name" value="POTASSIUM CHANNEL DOMAIN-CONTAINING PROTEIN"/>
    <property type="match status" value="1"/>
</dbReference>
<dbReference type="InterPro" id="IPR003280">
    <property type="entry name" value="2pore_dom_K_chnl"/>
</dbReference>
<organism evidence="11 12">
    <name type="scientific">Steinernema hermaphroditum</name>
    <dbReference type="NCBI Taxonomy" id="289476"/>
    <lineage>
        <taxon>Eukaryota</taxon>
        <taxon>Metazoa</taxon>
        <taxon>Ecdysozoa</taxon>
        <taxon>Nematoda</taxon>
        <taxon>Chromadorea</taxon>
        <taxon>Rhabditida</taxon>
        <taxon>Tylenchina</taxon>
        <taxon>Panagrolaimomorpha</taxon>
        <taxon>Strongyloidoidea</taxon>
        <taxon>Steinernematidae</taxon>
        <taxon>Steinernema</taxon>
    </lineage>
</organism>
<feature type="transmembrane region" description="Helical" evidence="9">
    <location>
        <begin position="217"/>
        <end position="236"/>
    </location>
</feature>
<protein>
    <recommendedName>
        <fullName evidence="10">Potassium channel domain-containing protein</fullName>
    </recommendedName>
</protein>
<name>A0AA39LHJ5_9BILA</name>
<evidence type="ECO:0000256" key="2">
    <source>
        <dbReference type="ARBA" id="ARBA00022448"/>
    </source>
</evidence>
<evidence type="ECO:0000256" key="3">
    <source>
        <dbReference type="ARBA" id="ARBA00022692"/>
    </source>
</evidence>
<evidence type="ECO:0000256" key="9">
    <source>
        <dbReference type="SAM" id="Phobius"/>
    </source>
</evidence>
<dbReference type="GO" id="GO:0022841">
    <property type="term" value="F:potassium ion leak channel activity"/>
    <property type="evidence" value="ECO:0007669"/>
    <property type="project" value="TreeGrafter"/>
</dbReference>
<dbReference type="GO" id="GO:0005886">
    <property type="term" value="C:plasma membrane"/>
    <property type="evidence" value="ECO:0007669"/>
    <property type="project" value="TreeGrafter"/>
</dbReference>
<keyword evidence="4 9" id="KW-1133">Transmembrane helix</keyword>
<evidence type="ECO:0000256" key="1">
    <source>
        <dbReference type="ARBA" id="ARBA00004141"/>
    </source>
</evidence>
<dbReference type="SUPFAM" id="SSF81324">
    <property type="entry name" value="Voltage-gated potassium channels"/>
    <property type="match status" value="2"/>
</dbReference>
<keyword evidence="3 8" id="KW-0812">Transmembrane</keyword>
<feature type="domain" description="Potassium channel" evidence="10">
    <location>
        <begin position="98"/>
        <end position="159"/>
    </location>
</feature>
<dbReference type="InterPro" id="IPR013099">
    <property type="entry name" value="K_chnl_dom"/>
</dbReference>
<dbReference type="Gene3D" id="1.10.287.70">
    <property type="match status" value="1"/>
</dbReference>
<reference evidence="11" key="1">
    <citation type="submission" date="2023-06" db="EMBL/GenBank/DDBJ databases">
        <title>Genomic analysis of the entomopathogenic nematode Steinernema hermaphroditum.</title>
        <authorList>
            <person name="Schwarz E.M."/>
            <person name="Heppert J.K."/>
            <person name="Baniya A."/>
            <person name="Schwartz H.T."/>
            <person name="Tan C.-H."/>
            <person name="Antoshechkin I."/>
            <person name="Sternberg P.W."/>
            <person name="Goodrich-Blair H."/>
            <person name="Dillman A.R."/>
        </authorList>
    </citation>
    <scope>NUCLEOTIDE SEQUENCE</scope>
    <source>
        <strain evidence="11">PS9179</strain>
        <tissue evidence="11">Whole animal</tissue>
    </source>
</reference>
<feature type="transmembrane region" description="Helical" evidence="9">
    <location>
        <begin position="6"/>
        <end position="32"/>
    </location>
</feature>
<comment type="caution">
    <text evidence="11">The sequence shown here is derived from an EMBL/GenBank/DDBJ whole genome shotgun (WGS) entry which is preliminary data.</text>
</comment>
<evidence type="ECO:0000313" key="11">
    <source>
        <dbReference type="EMBL" id="KAK0397517.1"/>
    </source>
</evidence>
<sequence>MRLRRVAHIAACHLALYCFVILYLLAGAYVFYYIEGEREVERNGMYRNFIIDQREEFVYEMSKLKNITEIDTRLNLFLKEISALNISVERYLTLSDVERNVTRRWTFASSVLFSFTILTTIGYGNVAPTTYWCQMFTMVYGAFGIPLFLITIADLGRFFKTGIMSLIKAIYKKELKKQGERKLLREIGEVVLVAILFLAFIAAGSAVLPMWEHELSYFDSLYFSYMSLTTIGLGDIVPRRMDFLFPTLIYITIGLWLTTALVEQLADVFRLVHYAGRQVSNVKGITVWLGGRQLTMGALIHTVCRRVGMSDNIIKQINWDRTIDQALAGTSPPSVPIFPWHFAEFVENDPPLIDLSVDDENMEGGSFYCSSLRNGVKRKLSAPTFINHDFKAYDQSTDGTDTDQMISYTS</sequence>
<evidence type="ECO:0000256" key="4">
    <source>
        <dbReference type="ARBA" id="ARBA00022989"/>
    </source>
</evidence>
<feature type="domain" description="Potassium channel" evidence="10">
    <location>
        <begin position="196"/>
        <end position="269"/>
    </location>
</feature>
<evidence type="ECO:0000256" key="6">
    <source>
        <dbReference type="ARBA" id="ARBA00023136"/>
    </source>
</evidence>
<keyword evidence="7 8" id="KW-0407">Ion channel</keyword>
<feature type="transmembrane region" description="Helical" evidence="9">
    <location>
        <begin position="138"/>
        <end position="159"/>
    </location>
</feature>
<evidence type="ECO:0000259" key="10">
    <source>
        <dbReference type="Pfam" id="PF07885"/>
    </source>
</evidence>
<comment type="similarity">
    <text evidence="8">Belongs to the two pore domain potassium channel (TC 1.A.1.8) family.</text>
</comment>
<gene>
    <name evidence="11" type="ORF">QR680_002152</name>
</gene>
<dbReference type="PANTHER" id="PTHR11003">
    <property type="entry name" value="POTASSIUM CHANNEL, SUBFAMILY K"/>
    <property type="match status" value="1"/>
</dbReference>
<dbReference type="EMBL" id="JAUCMV010000005">
    <property type="protein sequence ID" value="KAK0397517.1"/>
    <property type="molecule type" value="Genomic_DNA"/>
</dbReference>
<keyword evidence="5 8" id="KW-0406">Ion transport</keyword>